<keyword evidence="2" id="KW-0762">Sugar transport</keyword>
<evidence type="ECO:0000313" key="2">
    <source>
        <dbReference type="EMBL" id="RZU60619.1"/>
    </source>
</evidence>
<dbReference type="RefSeq" id="WP_130448661.1">
    <property type="nucleotide sequence ID" value="NZ_SHLA01000001.1"/>
</dbReference>
<evidence type="ECO:0000313" key="3">
    <source>
        <dbReference type="Proteomes" id="UP000292685"/>
    </source>
</evidence>
<reference evidence="2 3" key="1">
    <citation type="submission" date="2019-02" db="EMBL/GenBank/DDBJ databases">
        <title>Sequencing the genomes of 1000 actinobacteria strains.</title>
        <authorList>
            <person name="Klenk H.-P."/>
        </authorList>
    </citation>
    <scope>NUCLEOTIDE SEQUENCE [LARGE SCALE GENOMIC DNA]</scope>
    <source>
        <strain evidence="2 3">DSM 17364</strain>
    </source>
</reference>
<dbReference type="InterPro" id="IPR006059">
    <property type="entry name" value="SBP"/>
</dbReference>
<sequence>MTRKSTRAVGLVASLAVAAGALAGCGQSGDPDSLTFMFRGSPDEEAAYTEAIEAFEAESGIEVDMIMTTADEYATKLRAAIVGGQIPDVFYFDPGSVESYANAGVIQEITHYIEASDVVDLDNMWDYGVDSYRYDGEQLGRGPLYALPKDVGPFSFGYNATMLEEAGIELPDPDEPYTWEEWLEILEEVTQDTDGDGKTDQWGTGLNVTWNLQAFAWSNGGEWLNEDATQVTVDTPEFAEALQYFSDLDTEYGVTPSIAEAQTLDTYQRWMQGQIAFFPIAPWDIPVYQDLDFEWDLMPYPVGRTGEPASWIGTLGIGVSAATANPQAAADLVAHLSADPDTQRSLAEAGVQIPNLIDMAHEFAADDSTPPVNKQEFLDVIEDYGRALPPTYTYNPQWYDELYTNIQPVLEGRKTAADYLAEAQPRMQAFLDMANDQSEMSRGTK</sequence>
<dbReference type="Proteomes" id="UP000292685">
    <property type="component" value="Unassembled WGS sequence"/>
</dbReference>
<dbReference type="AlphaFoldDB" id="A0A4Q8AAU3"/>
<dbReference type="CDD" id="cd13585">
    <property type="entry name" value="PBP2_TMBP_like"/>
    <property type="match status" value="1"/>
</dbReference>
<dbReference type="EMBL" id="SHLA01000001">
    <property type="protein sequence ID" value="RZU60619.1"/>
    <property type="molecule type" value="Genomic_DNA"/>
</dbReference>
<feature type="chain" id="PRO_5038794593" evidence="1">
    <location>
        <begin position="24"/>
        <end position="445"/>
    </location>
</feature>
<keyword evidence="1" id="KW-0732">Signal</keyword>
<dbReference type="OrthoDB" id="2510110at2"/>
<feature type="signal peptide" evidence="1">
    <location>
        <begin position="1"/>
        <end position="23"/>
    </location>
</feature>
<accession>A0A4Q8AAU3</accession>
<dbReference type="PANTHER" id="PTHR43649:SF12">
    <property type="entry name" value="DIACETYLCHITOBIOSE BINDING PROTEIN DASA"/>
    <property type="match status" value="1"/>
</dbReference>
<keyword evidence="3" id="KW-1185">Reference proteome</keyword>
<comment type="caution">
    <text evidence="2">The sequence shown here is derived from an EMBL/GenBank/DDBJ whole genome shotgun (WGS) entry which is preliminary data.</text>
</comment>
<name>A0A4Q8AAU3_9MICC</name>
<dbReference type="Gene3D" id="3.40.190.10">
    <property type="entry name" value="Periplasmic binding protein-like II"/>
    <property type="match status" value="1"/>
</dbReference>
<protein>
    <submittedName>
        <fullName evidence="2">Multiple sugar transport system substrate-binding protein</fullName>
    </submittedName>
</protein>
<keyword evidence="2" id="KW-0813">Transport</keyword>
<dbReference type="Pfam" id="PF13416">
    <property type="entry name" value="SBP_bac_8"/>
    <property type="match status" value="1"/>
</dbReference>
<organism evidence="2 3">
    <name type="scientific">Zhihengliuella halotolerans</name>
    <dbReference type="NCBI Taxonomy" id="370736"/>
    <lineage>
        <taxon>Bacteria</taxon>
        <taxon>Bacillati</taxon>
        <taxon>Actinomycetota</taxon>
        <taxon>Actinomycetes</taxon>
        <taxon>Micrococcales</taxon>
        <taxon>Micrococcaceae</taxon>
        <taxon>Zhihengliuella</taxon>
    </lineage>
</organism>
<dbReference type="InterPro" id="IPR050490">
    <property type="entry name" value="Bact_solute-bd_prot1"/>
</dbReference>
<evidence type="ECO:0000256" key="1">
    <source>
        <dbReference type="SAM" id="SignalP"/>
    </source>
</evidence>
<proteinExistence type="predicted"/>
<dbReference type="PROSITE" id="PS51257">
    <property type="entry name" value="PROKAR_LIPOPROTEIN"/>
    <property type="match status" value="1"/>
</dbReference>
<dbReference type="SUPFAM" id="SSF53850">
    <property type="entry name" value="Periplasmic binding protein-like II"/>
    <property type="match status" value="1"/>
</dbReference>
<gene>
    <name evidence="2" type="ORF">EV380_0163</name>
</gene>
<dbReference type="PANTHER" id="PTHR43649">
    <property type="entry name" value="ARABINOSE-BINDING PROTEIN-RELATED"/>
    <property type="match status" value="1"/>
</dbReference>